<name>A0A559J1A3_9BACL</name>
<accession>A0A559J1A3</accession>
<dbReference type="PIRSF" id="PIRSF000812">
    <property type="entry name" value="AAD"/>
    <property type="match status" value="1"/>
</dbReference>
<dbReference type="Gene3D" id="3.30.460.10">
    <property type="entry name" value="Beta Polymerase, domain 2"/>
    <property type="match status" value="1"/>
</dbReference>
<dbReference type="AlphaFoldDB" id="A0A559J1A3"/>
<gene>
    <name evidence="1" type="primary">ant(6)</name>
    <name evidence="1" type="ORF">FPZ44_11465</name>
</gene>
<dbReference type="OrthoDB" id="9776406at2"/>
<dbReference type="RefSeq" id="WP_144990279.1">
    <property type="nucleotide sequence ID" value="NZ_VNJK01000001.1"/>
</dbReference>
<dbReference type="SUPFAM" id="SSF81631">
    <property type="entry name" value="PAP/OAS1 substrate-binding domain"/>
    <property type="match status" value="1"/>
</dbReference>
<protein>
    <submittedName>
        <fullName evidence="1">Aminoglycoside 6-adenylyltransferase</fullName>
    </submittedName>
</protein>
<proteinExistence type="predicted"/>
<evidence type="ECO:0000313" key="1">
    <source>
        <dbReference type="EMBL" id="TVX93621.1"/>
    </source>
</evidence>
<dbReference type="Pfam" id="PF04439">
    <property type="entry name" value="Adenyl_transf"/>
    <property type="match status" value="1"/>
</dbReference>
<organism evidence="1 2">
    <name type="scientific">Paenibacillus agilis</name>
    <dbReference type="NCBI Taxonomy" id="3020863"/>
    <lineage>
        <taxon>Bacteria</taxon>
        <taxon>Bacillati</taxon>
        <taxon>Bacillota</taxon>
        <taxon>Bacilli</taxon>
        <taxon>Bacillales</taxon>
        <taxon>Paenibacillaceae</taxon>
        <taxon>Paenibacillus</taxon>
    </lineage>
</organism>
<dbReference type="InterPro" id="IPR043519">
    <property type="entry name" value="NT_sf"/>
</dbReference>
<sequence>MRNEQEMFDLILGVANKDERVRAVYMNGSRTNPNAPKDIFQDYDIVYVVTETESFLQDEKWIDVFGERLMMQEPDKNDQAAGIETHYDRTYIYLMLFTDGNRIDLRLQTKEAMLETYMEDSLTVPLLDKDNILPSIPAPTDSIYYVKQPTEAEFMNCCNEFWWCQQNVVKGIWRDELPYAKLMYEHTSRTPLDEMVSWWIGTKHDFKVSTGKMGKYFKTHLPAVYWNMYKATYSDADYEKMWEAIFITCELFRTIAQEVAAAYSYTYCLDDDTNMTAYLKRVRELPEDAREIY</sequence>
<dbReference type="EMBL" id="VNJK01000001">
    <property type="protein sequence ID" value="TVX93621.1"/>
    <property type="molecule type" value="Genomic_DNA"/>
</dbReference>
<evidence type="ECO:0000313" key="2">
    <source>
        <dbReference type="Proteomes" id="UP000318102"/>
    </source>
</evidence>
<reference evidence="1 2" key="1">
    <citation type="submission" date="2019-07" db="EMBL/GenBank/DDBJ databases">
        <authorList>
            <person name="Kim J."/>
        </authorList>
    </citation>
    <scope>NUCLEOTIDE SEQUENCE [LARGE SCALE GENOMIC DNA]</scope>
    <source>
        <strain evidence="1 2">N4</strain>
    </source>
</reference>
<comment type="caution">
    <text evidence="1">The sequence shown here is derived from an EMBL/GenBank/DDBJ whole genome shotgun (WGS) entry which is preliminary data.</text>
</comment>
<keyword evidence="2" id="KW-1185">Reference proteome</keyword>
<dbReference type="SUPFAM" id="SSF81301">
    <property type="entry name" value="Nucleotidyltransferase"/>
    <property type="match status" value="1"/>
</dbReference>
<dbReference type="Proteomes" id="UP000318102">
    <property type="component" value="Unassembled WGS sequence"/>
</dbReference>
<dbReference type="InterPro" id="IPR007530">
    <property type="entry name" value="Aminoglycoside_adenylylTfrase"/>
</dbReference>
<dbReference type="Gene3D" id="1.20.120.330">
    <property type="entry name" value="Nucleotidyltransferases domain 2"/>
    <property type="match status" value="1"/>
</dbReference>